<accession>A0A5Q2N3F4</accession>
<dbReference type="OrthoDB" id="2082726at2"/>
<keyword evidence="2" id="KW-1185">Reference proteome</keyword>
<dbReference type="RefSeq" id="WP_153724355.1">
    <property type="nucleotide sequence ID" value="NZ_CP045875.1"/>
</dbReference>
<evidence type="ECO:0000313" key="1">
    <source>
        <dbReference type="EMBL" id="QGG46860.1"/>
    </source>
</evidence>
<name>A0A5Q2N3F4_9FIRM</name>
<reference evidence="2" key="1">
    <citation type="submission" date="2019-11" db="EMBL/GenBank/DDBJ databases">
        <title>Genome sequence of Heliorestis convoluta strain HH, an alkaliphilic and minimalistic phototrophic bacterium from a soda lake in Egypt.</title>
        <authorList>
            <person name="Dewey E.D."/>
            <person name="Stokes L.M."/>
            <person name="Burchell B.M."/>
            <person name="Shaffer K.N."/>
            <person name="Huntington A.M."/>
            <person name="Baker J.M."/>
            <person name="Nadendla S."/>
            <person name="Giglio M.G."/>
            <person name="Touchman J.W."/>
            <person name="Blankenship R.E."/>
            <person name="Madigan M.T."/>
            <person name="Sattley W.M."/>
        </authorList>
    </citation>
    <scope>NUCLEOTIDE SEQUENCE [LARGE SCALE GENOMIC DNA]</scope>
    <source>
        <strain evidence="2">HH</strain>
    </source>
</reference>
<sequence length="116" mass="13238">MYWKNEEHKSRYMMFLVLTGKKKLDCEYGSALYLLAAITSKKSMLISQFIDDEGIDFVELQESSKEWSRSEKAMIHLAANLFSAGYMEADVYSSFSTLDPENTKAAIQALSIRFSP</sequence>
<proteinExistence type="predicted"/>
<dbReference type="EMBL" id="CP045875">
    <property type="protein sequence ID" value="QGG46860.1"/>
    <property type="molecule type" value="Genomic_DNA"/>
</dbReference>
<evidence type="ECO:0000313" key="2">
    <source>
        <dbReference type="Proteomes" id="UP000366051"/>
    </source>
</evidence>
<protein>
    <submittedName>
        <fullName evidence="1">Uncharacterized protein</fullName>
    </submittedName>
</protein>
<gene>
    <name evidence="1" type="ORF">FTV88_0682</name>
</gene>
<dbReference type="KEGG" id="hcv:FTV88_0682"/>
<organism evidence="1 2">
    <name type="scientific">Heliorestis convoluta</name>
    <dbReference type="NCBI Taxonomy" id="356322"/>
    <lineage>
        <taxon>Bacteria</taxon>
        <taxon>Bacillati</taxon>
        <taxon>Bacillota</taxon>
        <taxon>Clostridia</taxon>
        <taxon>Eubacteriales</taxon>
        <taxon>Heliobacteriaceae</taxon>
        <taxon>Heliorestis</taxon>
    </lineage>
</organism>
<dbReference type="Proteomes" id="UP000366051">
    <property type="component" value="Chromosome"/>
</dbReference>
<dbReference type="AlphaFoldDB" id="A0A5Q2N3F4"/>